<dbReference type="Proteomes" id="UP001174136">
    <property type="component" value="Unassembled WGS sequence"/>
</dbReference>
<evidence type="ECO:0000313" key="11">
    <source>
        <dbReference type="Proteomes" id="UP001174136"/>
    </source>
</evidence>
<gene>
    <name evidence="10" type="primary">CLCC1</name>
    <name evidence="10" type="ORF">N1851_018494</name>
</gene>
<protein>
    <recommendedName>
        <fullName evidence="3">Chloride channel CLIC-like protein 1</fullName>
    </recommendedName>
</protein>
<feature type="transmembrane region" description="Helical" evidence="8">
    <location>
        <begin position="306"/>
        <end position="328"/>
    </location>
</feature>
<feature type="chain" id="PRO_5041470015" description="Chloride channel CLIC-like protein 1" evidence="9">
    <location>
        <begin position="22"/>
        <end position="597"/>
    </location>
</feature>
<dbReference type="EMBL" id="JAOPHQ010003417">
    <property type="protein sequence ID" value="KAK0143384.1"/>
    <property type="molecule type" value="Genomic_DNA"/>
</dbReference>
<keyword evidence="5 8" id="KW-1133">Transmembrane helix</keyword>
<dbReference type="Pfam" id="PF05934">
    <property type="entry name" value="MCLC"/>
    <property type="match status" value="1"/>
</dbReference>
<evidence type="ECO:0000256" key="8">
    <source>
        <dbReference type="SAM" id="Phobius"/>
    </source>
</evidence>
<dbReference type="PANTHER" id="PTHR34093:SF1">
    <property type="entry name" value="CHLORIDE CHANNEL CLIC-LIKE PROTEIN 1"/>
    <property type="match status" value="1"/>
</dbReference>
<feature type="transmembrane region" description="Helical" evidence="8">
    <location>
        <begin position="156"/>
        <end position="179"/>
    </location>
</feature>
<evidence type="ECO:0000256" key="4">
    <source>
        <dbReference type="ARBA" id="ARBA00022692"/>
    </source>
</evidence>
<keyword evidence="4 8" id="KW-0812">Transmembrane</keyword>
<accession>A0AA47MN66</accession>
<dbReference type="GO" id="GO:0016020">
    <property type="term" value="C:membrane"/>
    <property type="evidence" value="ECO:0007669"/>
    <property type="project" value="UniProtKB-SubCell"/>
</dbReference>
<keyword evidence="9" id="KW-0732">Signal</keyword>
<dbReference type="AlphaFoldDB" id="A0AA47MN66"/>
<organism evidence="10 11">
    <name type="scientific">Merluccius polli</name>
    <name type="common">Benguela hake</name>
    <name type="synonym">Merluccius cadenati</name>
    <dbReference type="NCBI Taxonomy" id="89951"/>
    <lineage>
        <taxon>Eukaryota</taxon>
        <taxon>Metazoa</taxon>
        <taxon>Chordata</taxon>
        <taxon>Craniata</taxon>
        <taxon>Vertebrata</taxon>
        <taxon>Euteleostomi</taxon>
        <taxon>Actinopterygii</taxon>
        <taxon>Neopterygii</taxon>
        <taxon>Teleostei</taxon>
        <taxon>Neoteleostei</taxon>
        <taxon>Acanthomorphata</taxon>
        <taxon>Zeiogadaria</taxon>
        <taxon>Gadariae</taxon>
        <taxon>Gadiformes</taxon>
        <taxon>Gadoidei</taxon>
        <taxon>Merlucciidae</taxon>
        <taxon>Merluccius</taxon>
    </lineage>
</organism>
<evidence type="ECO:0000256" key="1">
    <source>
        <dbReference type="ARBA" id="ARBA00004141"/>
    </source>
</evidence>
<feature type="compositionally biased region" description="Basic and acidic residues" evidence="7">
    <location>
        <begin position="535"/>
        <end position="548"/>
    </location>
</feature>
<feature type="signal peptide" evidence="9">
    <location>
        <begin position="1"/>
        <end position="21"/>
    </location>
</feature>
<reference evidence="10" key="1">
    <citation type="journal article" date="2023" name="Front. Mar. Sci.">
        <title>A new Merluccius polli reference genome to investigate the effects of global change in West African waters.</title>
        <authorList>
            <person name="Mateo J.L."/>
            <person name="Blanco-Fernandez C."/>
            <person name="Garcia-Vazquez E."/>
            <person name="Machado-Schiaffino G."/>
        </authorList>
    </citation>
    <scope>NUCLEOTIDE SEQUENCE</scope>
    <source>
        <strain evidence="10">C29</strain>
        <tissue evidence="10">Fin</tissue>
    </source>
</reference>
<evidence type="ECO:0000256" key="6">
    <source>
        <dbReference type="ARBA" id="ARBA00023136"/>
    </source>
</evidence>
<dbReference type="PANTHER" id="PTHR34093">
    <property type="entry name" value="CHLORIDE CHANNEL CLIC-LIKE PROTEIN 1"/>
    <property type="match status" value="1"/>
</dbReference>
<evidence type="ECO:0000256" key="7">
    <source>
        <dbReference type="SAM" id="MobiDB-lite"/>
    </source>
</evidence>
<feature type="compositionally biased region" description="Basic and acidic residues" evidence="7">
    <location>
        <begin position="500"/>
        <end position="513"/>
    </location>
</feature>
<evidence type="ECO:0000256" key="2">
    <source>
        <dbReference type="ARBA" id="ARBA00005944"/>
    </source>
</evidence>
<keyword evidence="11" id="KW-1185">Reference proteome</keyword>
<comment type="subcellular location">
    <subcellularLocation>
        <location evidence="1">Membrane</location>
        <topology evidence="1">Multi-pass membrane protein</topology>
    </subcellularLocation>
</comment>
<sequence>MVGLRLVVVVVVFSLAGPGRAEDDWIDPYDMLNYDASTKTMKTHPELREQQAARVSQQPTCSSVFKRLATRFLKLMDHVGLPTDNEDTYYNVKVKITRQGVAEVQKFLKSDDGCQNGAMANALSQLLMDIKPLDYEAWKWHFEDSFGVEIDTVLKVLLGVCLVVAIICTELWCVVSWFVQFKRMFAVCFFTSIVWNWFYLYKIEFAKHQSSLATMDTVYEKCTGMRKIDWSDSLKEWFRSTWTFQDDPCKRYYEVLMVNPILLVPPTKAIAVTFTTFITEPLKHVGQGISEFLRALLKDLPLPMQIPVFLTIMLSTVVVMYAVVQAVFQYGIMAPLRGPPPVVAQLQPAQPQPSQLQQAQVQPAQPQPAQLQQAQVQPAQPQPAQLQQAQVQPAQPQPAQRQQAQVQPAQPQPAQRQQAQVQPPQPKPDQLRFADPWAAGDAPQRGQEERAAGGVLRQRRPQKTGEAAAAAAPPRVLVETLGDEGYSQDEMDATEPVVRGMEEEVLRRAGNRDSDEEDEEEEVLRQPAPRTVAQDAKKQAEAKAKPSDLKPNLTTKDQKPAGSTGAQSLGVSSEISERIAVDVETVGSPVQETSPKK</sequence>
<dbReference type="InterPro" id="IPR009231">
    <property type="entry name" value="Chloride_chnl_CLIC-like"/>
</dbReference>
<evidence type="ECO:0000313" key="10">
    <source>
        <dbReference type="EMBL" id="KAK0143384.1"/>
    </source>
</evidence>
<name>A0AA47MN66_MERPO</name>
<feature type="compositionally biased region" description="Polar residues" evidence="7">
    <location>
        <begin position="564"/>
        <end position="574"/>
    </location>
</feature>
<feature type="compositionally biased region" description="Low complexity" evidence="7">
    <location>
        <begin position="344"/>
        <end position="422"/>
    </location>
</feature>
<evidence type="ECO:0000256" key="3">
    <source>
        <dbReference type="ARBA" id="ARBA00015571"/>
    </source>
</evidence>
<evidence type="ECO:0000256" key="9">
    <source>
        <dbReference type="SAM" id="SignalP"/>
    </source>
</evidence>
<keyword evidence="6 8" id="KW-0472">Membrane</keyword>
<comment type="similarity">
    <text evidence="2">Belongs to the chloride channel MCLC family.</text>
</comment>
<dbReference type="GO" id="GO:0005783">
    <property type="term" value="C:endoplasmic reticulum"/>
    <property type="evidence" value="ECO:0007669"/>
    <property type="project" value="TreeGrafter"/>
</dbReference>
<evidence type="ECO:0000256" key="5">
    <source>
        <dbReference type="ARBA" id="ARBA00022989"/>
    </source>
</evidence>
<proteinExistence type="inferred from homology"/>
<dbReference type="GO" id="GO:0005254">
    <property type="term" value="F:chloride channel activity"/>
    <property type="evidence" value="ECO:0007669"/>
    <property type="project" value="TreeGrafter"/>
</dbReference>
<feature type="transmembrane region" description="Helical" evidence="8">
    <location>
        <begin position="184"/>
        <end position="201"/>
    </location>
</feature>
<comment type="caution">
    <text evidence="10">The sequence shown here is derived from an EMBL/GenBank/DDBJ whole genome shotgun (WGS) entry which is preliminary data.</text>
</comment>
<feature type="region of interest" description="Disordered" evidence="7">
    <location>
        <begin position="344"/>
        <end position="574"/>
    </location>
</feature>